<gene>
    <name evidence="1" type="ORF">MLD38_024387</name>
</gene>
<name>A0ACB9NT21_9MYRT</name>
<comment type="caution">
    <text evidence="1">The sequence shown here is derived from an EMBL/GenBank/DDBJ whole genome shotgun (WGS) entry which is preliminary data.</text>
</comment>
<keyword evidence="2" id="KW-1185">Reference proteome</keyword>
<sequence length="137" mass="15212">MGIQGNDFHDDPYYADLERWILKLMADDDEAEDCAVTLGADGRCRNGSFSMDRRMDMTGTYAQSGWGSITIGGNAGTGVFIPRIKDFSMPTPEQGTKDEKRCGRQKEGRGKRNRVPSGQEGTTKSPPRSIKTTSHWF</sequence>
<reference evidence="2" key="1">
    <citation type="journal article" date="2023" name="Front. Plant Sci.">
        <title>Chromosomal-level genome assembly of Melastoma candidum provides insights into trichome evolution.</title>
        <authorList>
            <person name="Zhong Y."/>
            <person name="Wu W."/>
            <person name="Sun C."/>
            <person name="Zou P."/>
            <person name="Liu Y."/>
            <person name="Dai S."/>
            <person name="Zhou R."/>
        </authorList>
    </citation>
    <scope>NUCLEOTIDE SEQUENCE [LARGE SCALE GENOMIC DNA]</scope>
</reference>
<dbReference type="Proteomes" id="UP001057402">
    <property type="component" value="Chromosome 7"/>
</dbReference>
<evidence type="ECO:0000313" key="1">
    <source>
        <dbReference type="EMBL" id="KAI4339442.1"/>
    </source>
</evidence>
<dbReference type="EMBL" id="CM042886">
    <property type="protein sequence ID" value="KAI4339442.1"/>
    <property type="molecule type" value="Genomic_DNA"/>
</dbReference>
<protein>
    <submittedName>
        <fullName evidence="1">Uncharacterized protein</fullName>
    </submittedName>
</protein>
<organism evidence="1 2">
    <name type="scientific">Melastoma candidum</name>
    <dbReference type="NCBI Taxonomy" id="119954"/>
    <lineage>
        <taxon>Eukaryota</taxon>
        <taxon>Viridiplantae</taxon>
        <taxon>Streptophyta</taxon>
        <taxon>Embryophyta</taxon>
        <taxon>Tracheophyta</taxon>
        <taxon>Spermatophyta</taxon>
        <taxon>Magnoliopsida</taxon>
        <taxon>eudicotyledons</taxon>
        <taxon>Gunneridae</taxon>
        <taxon>Pentapetalae</taxon>
        <taxon>rosids</taxon>
        <taxon>malvids</taxon>
        <taxon>Myrtales</taxon>
        <taxon>Melastomataceae</taxon>
        <taxon>Melastomatoideae</taxon>
        <taxon>Melastomateae</taxon>
        <taxon>Melastoma</taxon>
    </lineage>
</organism>
<accession>A0ACB9NT21</accession>
<proteinExistence type="predicted"/>
<evidence type="ECO:0000313" key="2">
    <source>
        <dbReference type="Proteomes" id="UP001057402"/>
    </source>
</evidence>